<dbReference type="PANTHER" id="PTHR48081:SF8">
    <property type="entry name" value="ALPHA_BETA HYDROLASE FOLD-3 DOMAIN-CONTAINING PROTEIN-RELATED"/>
    <property type="match status" value="1"/>
</dbReference>
<proteinExistence type="predicted"/>
<dbReference type="InterPro" id="IPR050300">
    <property type="entry name" value="GDXG_lipolytic_enzyme"/>
</dbReference>
<dbReference type="AlphaFoldDB" id="A0A853BD01"/>
<keyword evidence="1" id="KW-0378">Hydrolase</keyword>
<comment type="caution">
    <text evidence="3">The sequence shown here is derived from an EMBL/GenBank/DDBJ whole genome shotgun (WGS) entry which is preliminary data.</text>
</comment>
<keyword evidence="4" id="KW-1185">Reference proteome</keyword>
<dbReference type="PANTHER" id="PTHR48081">
    <property type="entry name" value="AB HYDROLASE SUPERFAMILY PROTEIN C4A8.06C"/>
    <property type="match status" value="1"/>
</dbReference>
<dbReference type="SUPFAM" id="SSF53474">
    <property type="entry name" value="alpha/beta-Hydrolases"/>
    <property type="match status" value="1"/>
</dbReference>
<dbReference type="EMBL" id="JACCFK010000002">
    <property type="protein sequence ID" value="NYI93089.1"/>
    <property type="molecule type" value="Genomic_DNA"/>
</dbReference>
<reference evidence="3 4" key="1">
    <citation type="submission" date="2020-07" db="EMBL/GenBank/DDBJ databases">
        <title>Sequencing the genomes of 1000 actinobacteria strains.</title>
        <authorList>
            <person name="Klenk H.-P."/>
        </authorList>
    </citation>
    <scope>NUCLEOTIDE SEQUENCE [LARGE SCALE GENOMIC DNA]</scope>
    <source>
        <strain evidence="3 4">DSM 104006</strain>
    </source>
</reference>
<feature type="domain" description="Alpha/beta hydrolase fold-3" evidence="2">
    <location>
        <begin position="5"/>
        <end position="141"/>
    </location>
</feature>
<protein>
    <submittedName>
        <fullName evidence="3">Acetyl esterase/lipase</fullName>
    </submittedName>
</protein>
<evidence type="ECO:0000256" key="1">
    <source>
        <dbReference type="ARBA" id="ARBA00022801"/>
    </source>
</evidence>
<dbReference type="InterPro" id="IPR029058">
    <property type="entry name" value="AB_hydrolase_fold"/>
</dbReference>
<dbReference type="GO" id="GO:0016787">
    <property type="term" value="F:hydrolase activity"/>
    <property type="evidence" value="ECO:0007669"/>
    <property type="project" value="UniProtKB-KW"/>
</dbReference>
<dbReference type="Gene3D" id="3.40.50.1820">
    <property type="entry name" value="alpha/beta hydrolase"/>
    <property type="match status" value="1"/>
</dbReference>
<name>A0A853BD01_9PSEU</name>
<evidence type="ECO:0000313" key="3">
    <source>
        <dbReference type="EMBL" id="NYI93089.1"/>
    </source>
</evidence>
<dbReference type="Proteomes" id="UP000549616">
    <property type="component" value="Unassembled WGS sequence"/>
</dbReference>
<evidence type="ECO:0000259" key="2">
    <source>
        <dbReference type="Pfam" id="PF07859"/>
    </source>
</evidence>
<evidence type="ECO:0000313" key="4">
    <source>
        <dbReference type="Proteomes" id="UP000549616"/>
    </source>
</evidence>
<dbReference type="InterPro" id="IPR013094">
    <property type="entry name" value="AB_hydrolase_3"/>
</dbReference>
<gene>
    <name evidence="3" type="ORF">HNR02_006464</name>
</gene>
<dbReference type="Pfam" id="PF07859">
    <property type="entry name" value="Abhydrolase_3"/>
    <property type="match status" value="1"/>
</dbReference>
<organism evidence="3 4">
    <name type="scientific">Amycolatopsis endophytica</name>
    <dbReference type="NCBI Taxonomy" id="860233"/>
    <lineage>
        <taxon>Bacteria</taxon>
        <taxon>Bacillati</taxon>
        <taxon>Actinomycetota</taxon>
        <taxon>Actinomycetes</taxon>
        <taxon>Pseudonocardiales</taxon>
        <taxon>Pseudonocardiaceae</taxon>
        <taxon>Amycolatopsis</taxon>
    </lineage>
</organism>
<accession>A0A853BD01</accession>
<sequence length="169" mass="17413">MSGSEVDPARIAVGGESAGGNLAAVAASRMRGAVALQLLEAPVLDVTGTPSASRDEVERDFPALDAMRRRTARRYVEAGADPADPEVSPLLAGDLAGLPPALLLAADVDPWREDAVRYAAALSGAGVSARVSVFEGIVHGTQSFVELLPAARRWHAECVAALSTMAVPS</sequence>